<evidence type="ECO:0000313" key="2">
    <source>
        <dbReference type="EMBL" id="KAE8163376.1"/>
    </source>
</evidence>
<protein>
    <recommendedName>
        <fullName evidence="4">Apple domain-containing protein</fullName>
    </recommendedName>
</protein>
<gene>
    <name evidence="2" type="ORF">BDV40DRAFT_311743</name>
</gene>
<feature type="signal peptide" evidence="1">
    <location>
        <begin position="1"/>
        <end position="19"/>
    </location>
</feature>
<proteinExistence type="predicted"/>
<sequence>MLFSPFLLSIFLSASATWATQAPLGSTSGTGCLSLSSTNYRTAYDTCCSGGSTSGKGSVNGVEFNYSCGRWATGTNKTPIKGVDARECAKHCAADIDCLATSWTPRGQCFLVTTQGYSSASGNNFLLIEKTGDNVDELAPDGGCGKPLEAAKAQCEKEAAARCEVEKATLSQTDKVECEKKMAEKCHGDVAAAVKTLKTQCEKEKVTLGQVERAECDRRVAETASAVETSKAQWEAEKATISQTEKVECEKRMADKCKGETSSTVEALKAEFEQTKVDVINDMRNKCEVEKSNQGKEWEVAKAKFATEKAELKKALDALKLKETNIGGTAPHDGSDVAKRLAEVGPTPQYNICPQYGGGEFTTTTSSGNTARWRINCNMFVKGHWYVDRHCPPGSIVQILRERQENREYKGLFWNHVNICHEVIPTPGTSGMYLIKTPNFPNHAFIERID</sequence>
<evidence type="ECO:0008006" key="4">
    <source>
        <dbReference type="Google" id="ProtNLM"/>
    </source>
</evidence>
<name>A0A5N6UXH3_ASPTM</name>
<dbReference type="Proteomes" id="UP000326950">
    <property type="component" value="Unassembled WGS sequence"/>
</dbReference>
<feature type="chain" id="PRO_5025045076" description="Apple domain-containing protein" evidence="1">
    <location>
        <begin position="20"/>
        <end position="450"/>
    </location>
</feature>
<keyword evidence="3" id="KW-1185">Reference proteome</keyword>
<dbReference type="OrthoDB" id="4831104at2759"/>
<dbReference type="EMBL" id="ML738618">
    <property type="protein sequence ID" value="KAE8163376.1"/>
    <property type="molecule type" value="Genomic_DNA"/>
</dbReference>
<evidence type="ECO:0000256" key="1">
    <source>
        <dbReference type="SAM" id="SignalP"/>
    </source>
</evidence>
<evidence type="ECO:0000313" key="3">
    <source>
        <dbReference type="Proteomes" id="UP000326950"/>
    </source>
</evidence>
<reference evidence="2 3" key="1">
    <citation type="submission" date="2019-04" db="EMBL/GenBank/DDBJ databases">
        <title>Friends and foes A comparative genomics study of 23 Aspergillus species from section Flavi.</title>
        <authorList>
            <consortium name="DOE Joint Genome Institute"/>
            <person name="Kjaerbolling I."/>
            <person name="Vesth T."/>
            <person name="Frisvad J.C."/>
            <person name="Nybo J.L."/>
            <person name="Theobald S."/>
            <person name="Kildgaard S."/>
            <person name="Isbrandt T."/>
            <person name="Kuo A."/>
            <person name="Sato A."/>
            <person name="Lyhne E.K."/>
            <person name="Kogle M.E."/>
            <person name="Wiebenga A."/>
            <person name="Kun R.S."/>
            <person name="Lubbers R.J."/>
            <person name="Makela M.R."/>
            <person name="Barry K."/>
            <person name="Chovatia M."/>
            <person name="Clum A."/>
            <person name="Daum C."/>
            <person name="Haridas S."/>
            <person name="He G."/>
            <person name="LaButti K."/>
            <person name="Lipzen A."/>
            <person name="Mondo S."/>
            <person name="Riley R."/>
            <person name="Salamov A."/>
            <person name="Simmons B.A."/>
            <person name="Magnuson J.K."/>
            <person name="Henrissat B."/>
            <person name="Mortensen U.H."/>
            <person name="Larsen T.O."/>
            <person name="Devries R.P."/>
            <person name="Grigoriev I.V."/>
            <person name="Machida M."/>
            <person name="Baker S.E."/>
            <person name="Andersen M.R."/>
        </authorList>
    </citation>
    <scope>NUCLEOTIDE SEQUENCE [LARGE SCALE GENOMIC DNA]</scope>
    <source>
        <strain evidence="2 3">CBS 117626</strain>
    </source>
</reference>
<dbReference type="AlphaFoldDB" id="A0A5N6UXH3"/>
<keyword evidence="1" id="KW-0732">Signal</keyword>
<organism evidence="2 3">
    <name type="scientific">Aspergillus tamarii</name>
    <dbReference type="NCBI Taxonomy" id="41984"/>
    <lineage>
        <taxon>Eukaryota</taxon>
        <taxon>Fungi</taxon>
        <taxon>Dikarya</taxon>
        <taxon>Ascomycota</taxon>
        <taxon>Pezizomycotina</taxon>
        <taxon>Eurotiomycetes</taxon>
        <taxon>Eurotiomycetidae</taxon>
        <taxon>Eurotiales</taxon>
        <taxon>Aspergillaceae</taxon>
        <taxon>Aspergillus</taxon>
        <taxon>Aspergillus subgen. Circumdati</taxon>
    </lineage>
</organism>
<accession>A0A5N6UXH3</accession>